<gene>
    <name evidence="1" type="ORF">T02_3490</name>
</gene>
<comment type="caution">
    <text evidence="1">The sequence shown here is derived from an EMBL/GenBank/DDBJ whole genome shotgun (WGS) entry which is preliminary data.</text>
</comment>
<dbReference type="EMBL" id="JYDW01000192">
    <property type="protein sequence ID" value="KRZ52467.1"/>
    <property type="molecule type" value="Genomic_DNA"/>
</dbReference>
<dbReference type="OrthoDB" id="10430929at2759"/>
<dbReference type="AlphaFoldDB" id="A0A0V1KYT0"/>
<reference evidence="1 2" key="1">
    <citation type="submission" date="2015-05" db="EMBL/GenBank/DDBJ databases">
        <title>Evolution of Trichinella species and genotypes.</title>
        <authorList>
            <person name="Korhonen P.K."/>
            <person name="Edoardo P."/>
            <person name="Giuseppe L.R."/>
            <person name="Gasser R.B."/>
        </authorList>
    </citation>
    <scope>NUCLEOTIDE SEQUENCE [LARGE SCALE GENOMIC DNA]</scope>
    <source>
        <strain evidence="1">ISS10</strain>
    </source>
</reference>
<sequence length="141" mass="16042">MHTQSRRGESSTHQHSWPLKFRVVRSRGNGEFPISANTLQSCLFGSLIPYSPMQLPVNCMECYGTFTDLQAKSGRRGRGAVGLKPAAIVMRARRQRRHLTAQNNGRSSRGWLLTSCTHDLTRRYPIIYCTAWRPVIELRAL</sequence>
<accession>A0A0V1KYT0</accession>
<name>A0A0V1KYT0_9BILA</name>
<evidence type="ECO:0000313" key="2">
    <source>
        <dbReference type="Proteomes" id="UP000054721"/>
    </source>
</evidence>
<organism evidence="1 2">
    <name type="scientific">Trichinella nativa</name>
    <dbReference type="NCBI Taxonomy" id="6335"/>
    <lineage>
        <taxon>Eukaryota</taxon>
        <taxon>Metazoa</taxon>
        <taxon>Ecdysozoa</taxon>
        <taxon>Nematoda</taxon>
        <taxon>Enoplea</taxon>
        <taxon>Dorylaimia</taxon>
        <taxon>Trichinellida</taxon>
        <taxon>Trichinellidae</taxon>
        <taxon>Trichinella</taxon>
    </lineage>
</organism>
<keyword evidence="2" id="KW-1185">Reference proteome</keyword>
<protein>
    <submittedName>
        <fullName evidence="1">Uncharacterized protein</fullName>
    </submittedName>
</protein>
<proteinExistence type="predicted"/>
<dbReference type="Proteomes" id="UP000054721">
    <property type="component" value="Unassembled WGS sequence"/>
</dbReference>
<evidence type="ECO:0000313" key="1">
    <source>
        <dbReference type="EMBL" id="KRZ52467.1"/>
    </source>
</evidence>